<comment type="similarity">
    <text evidence="9">Belongs to the PsaM family.</text>
</comment>
<dbReference type="GO" id="GO:0015979">
    <property type="term" value="P:photosynthesis"/>
    <property type="evidence" value="ECO:0007669"/>
    <property type="project" value="UniProtKB-UniRule"/>
</dbReference>
<proteinExistence type="inferred from homology"/>
<keyword evidence="8 9" id="KW-0472">Membrane</keyword>
<dbReference type="NCBIfam" id="TIGR03053">
    <property type="entry name" value="PS_I_psaM"/>
    <property type="match status" value="1"/>
</dbReference>
<keyword evidence="6 9" id="KW-1133">Transmembrane helix</keyword>
<dbReference type="InterPro" id="IPR037279">
    <property type="entry name" value="PSI_PsaM_sf"/>
</dbReference>
<dbReference type="InterPro" id="IPR010010">
    <property type="entry name" value="PSI_PsaM"/>
</dbReference>
<keyword evidence="5 9" id="KW-0603">Photosystem I</keyword>
<organism evidence="10">
    <name type="scientific">Trachelomonas grandis</name>
    <dbReference type="NCBI Taxonomy" id="215769"/>
    <lineage>
        <taxon>Eukaryota</taxon>
        <taxon>Discoba</taxon>
        <taxon>Euglenozoa</taxon>
        <taxon>Euglenida</taxon>
        <taxon>Spirocuta</taxon>
        <taxon>Euglenophyceae</taxon>
        <taxon>Euglenales</taxon>
        <taxon>Euglenaceae</taxon>
        <taxon>Trachelomonas</taxon>
    </lineage>
</organism>
<protein>
    <recommendedName>
        <fullName evidence="9">Photosystem I reaction center subunit XII</fullName>
    </recommendedName>
    <alternativeName>
        <fullName evidence="9">PSI-M</fullName>
    </alternativeName>
</protein>
<keyword evidence="2 9" id="KW-0602">Photosynthesis</keyword>
<reference evidence="10" key="1">
    <citation type="journal article" date="2018" name="J. Eukaryot. Microbiol.">
        <title>Intrageneric Variability Between the Chloroplast Genomes of Trachelomonas grandis and Trachelomonas volvocina and Phylogenomic Analysis of Phototrophic Euglenoids.</title>
        <authorList>
            <person name="Dabbagh N."/>
            <person name="Preisfeld A."/>
        </authorList>
    </citation>
    <scope>NUCLEOTIDE SEQUENCE</scope>
</reference>
<dbReference type="EMBL" id="MH285877">
    <property type="protein sequence ID" value="AYB71493.1"/>
    <property type="molecule type" value="Genomic_DNA"/>
</dbReference>
<evidence type="ECO:0000256" key="8">
    <source>
        <dbReference type="ARBA" id="ARBA00023136"/>
    </source>
</evidence>
<dbReference type="GO" id="GO:0009522">
    <property type="term" value="C:photosystem I"/>
    <property type="evidence" value="ECO:0007669"/>
    <property type="project" value="UniProtKB-KW"/>
</dbReference>
<sequence length="31" mass="3435">MTINAYEITTILLSSLIPAILALKLGKELYK</sequence>
<keyword evidence="7 9" id="KW-0793">Thylakoid</keyword>
<geneLocation type="chloroplast" evidence="10"/>
<evidence type="ECO:0000256" key="4">
    <source>
        <dbReference type="ARBA" id="ARBA00022692"/>
    </source>
</evidence>
<dbReference type="HAMAP" id="MF_00828">
    <property type="entry name" value="PSI_PsaM"/>
    <property type="match status" value="1"/>
</dbReference>
<evidence type="ECO:0000256" key="1">
    <source>
        <dbReference type="ARBA" id="ARBA00022528"/>
    </source>
</evidence>
<keyword evidence="1 10" id="KW-0150">Chloroplast</keyword>
<evidence type="ECO:0000256" key="6">
    <source>
        <dbReference type="ARBA" id="ARBA00022989"/>
    </source>
</evidence>
<dbReference type="Pfam" id="PF07465">
    <property type="entry name" value="PsaM"/>
    <property type="match status" value="1"/>
</dbReference>
<keyword evidence="4 9" id="KW-0812">Transmembrane</keyword>
<comment type="subcellular location">
    <subcellularLocation>
        <location evidence="9">Plastid</location>
        <location evidence="9">Chloroplast thylakoid membrane</location>
        <topology evidence="9">Single-pass membrane protein</topology>
    </subcellularLocation>
</comment>
<name>A0A385UL13_9EUGL</name>
<dbReference type="AlphaFoldDB" id="A0A385UL13"/>
<evidence type="ECO:0000256" key="9">
    <source>
        <dbReference type="HAMAP-Rule" id="MF_00828"/>
    </source>
</evidence>
<accession>A0A385UL13</accession>
<evidence type="ECO:0000256" key="2">
    <source>
        <dbReference type="ARBA" id="ARBA00022531"/>
    </source>
</evidence>
<evidence type="ECO:0000313" key="10">
    <source>
        <dbReference type="EMBL" id="AYB71493.1"/>
    </source>
</evidence>
<evidence type="ECO:0000256" key="3">
    <source>
        <dbReference type="ARBA" id="ARBA00022640"/>
    </source>
</evidence>
<dbReference type="SUPFAM" id="SSF81548">
    <property type="entry name" value="Subunit XII of photosystem I reaction centre, PsaM"/>
    <property type="match status" value="1"/>
</dbReference>
<dbReference type="GO" id="GO:0009535">
    <property type="term" value="C:chloroplast thylakoid membrane"/>
    <property type="evidence" value="ECO:0007669"/>
    <property type="project" value="UniProtKB-SubCell"/>
</dbReference>
<keyword evidence="3 10" id="KW-0934">Plastid</keyword>
<evidence type="ECO:0000256" key="5">
    <source>
        <dbReference type="ARBA" id="ARBA00022836"/>
    </source>
</evidence>
<gene>
    <name evidence="9 10" type="primary">psaM</name>
</gene>
<evidence type="ECO:0000256" key="7">
    <source>
        <dbReference type="ARBA" id="ARBA00023078"/>
    </source>
</evidence>